<dbReference type="PANTHER" id="PTHR12412:SF2">
    <property type="entry name" value="NUCLEAR CAP-BINDING PROTEIN SUBUNIT 1"/>
    <property type="match status" value="1"/>
</dbReference>
<protein>
    <submittedName>
        <fullName evidence="4">MIF4G domain protein</fullName>
    </submittedName>
</protein>
<dbReference type="GO" id="GO:0005634">
    <property type="term" value="C:nucleus"/>
    <property type="evidence" value="ECO:0007669"/>
    <property type="project" value="TreeGrafter"/>
</dbReference>
<evidence type="ECO:0000313" key="4">
    <source>
        <dbReference type="EMBL" id="EAR93854.1"/>
    </source>
</evidence>
<dbReference type="GO" id="GO:0000184">
    <property type="term" value="P:nuclear-transcribed mRNA catabolic process, nonsense-mediated decay"/>
    <property type="evidence" value="ECO:0007669"/>
    <property type="project" value="TreeGrafter"/>
</dbReference>
<dbReference type="Proteomes" id="UP000009168">
    <property type="component" value="Unassembled WGS sequence"/>
</dbReference>
<gene>
    <name evidence="4" type="ORF">TTHERM_00404240</name>
</gene>
<dbReference type="OMA" id="AYMILEV"/>
<dbReference type="eggNOG" id="KOG1104">
    <property type="taxonomic scope" value="Eukaryota"/>
</dbReference>
<feature type="coiled-coil region" evidence="1">
    <location>
        <begin position="798"/>
        <end position="825"/>
    </location>
</feature>
<dbReference type="AlphaFoldDB" id="I7M7J6"/>
<dbReference type="InterPro" id="IPR016024">
    <property type="entry name" value="ARM-type_fold"/>
</dbReference>
<evidence type="ECO:0000259" key="3">
    <source>
        <dbReference type="Pfam" id="PF09090"/>
    </source>
</evidence>
<feature type="compositionally biased region" description="Low complexity" evidence="2">
    <location>
        <begin position="1"/>
        <end position="18"/>
    </location>
</feature>
<dbReference type="GO" id="GO:0000339">
    <property type="term" value="F:RNA cap binding"/>
    <property type="evidence" value="ECO:0007669"/>
    <property type="project" value="InterPro"/>
</dbReference>
<dbReference type="HOGENOM" id="CLU_325050_0_0_1"/>
<accession>I7M7J6</accession>
<dbReference type="STRING" id="312017.I7M7J6"/>
<dbReference type="KEGG" id="tet:TTHERM_00404240"/>
<dbReference type="GO" id="GO:0003729">
    <property type="term" value="F:mRNA binding"/>
    <property type="evidence" value="ECO:0007669"/>
    <property type="project" value="TreeGrafter"/>
</dbReference>
<reference evidence="5" key="1">
    <citation type="journal article" date="2006" name="PLoS Biol.">
        <title>Macronuclear genome sequence of the ciliate Tetrahymena thermophila, a model eukaryote.</title>
        <authorList>
            <person name="Eisen J.A."/>
            <person name="Coyne R.S."/>
            <person name="Wu M."/>
            <person name="Wu D."/>
            <person name="Thiagarajan M."/>
            <person name="Wortman J.R."/>
            <person name="Badger J.H."/>
            <person name="Ren Q."/>
            <person name="Amedeo P."/>
            <person name="Jones K.M."/>
            <person name="Tallon L.J."/>
            <person name="Delcher A.L."/>
            <person name="Salzberg S.L."/>
            <person name="Silva J.C."/>
            <person name="Haas B.J."/>
            <person name="Majoros W.H."/>
            <person name="Farzad M."/>
            <person name="Carlton J.M."/>
            <person name="Smith R.K. Jr."/>
            <person name="Garg J."/>
            <person name="Pearlman R.E."/>
            <person name="Karrer K.M."/>
            <person name="Sun L."/>
            <person name="Manning G."/>
            <person name="Elde N.C."/>
            <person name="Turkewitz A.P."/>
            <person name="Asai D.J."/>
            <person name="Wilkes D.E."/>
            <person name="Wang Y."/>
            <person name="Cai H."/>
            <person name="Collins K."/>
            <person name="Stewart B.A."/>
            <person name="Lee S.R."/>
            <person name="Wilamowska K."/>
            <person name="Weinberg Z."/>
            <person name="Ruzzo W.L."/>
            <person name="Wloga D."/>
            <person name="Gaertig J."/>
            <person name="Frankel J."/>
            <person name="Tsao C.-C."/>
            <person name="Gorovsky M.A."/>
            <person name="Keeling P.J."/>
            <person name="Waller R.F."/>
            <person name="Patron N.J."/>
            <person name="Cherry J.M."/>
            <person name="Stover N.A."/>
            <person name="Krieger C.J."/>
            <person name="del Toro C."/>
            <person name="Ryder H.F."/>
            <person name="Williamson S.C."/>
            <person name="Barbeau R.A."/>
            <person name="Hamilton E.P."/>
            <person name="Orias E."/>
        </authorList>
    </citation>
    <scope>NUCLEOTIDE SEQUENCE [LARGE SCALE GENOMIC DNA]</scope>
    <source>
        <strain evidence="5">SB210</strain>
    </source>
</reference>
<dbReference type="Pfam" id="PF09090">
    <property type="entry name" value="MIF4G_like_2"/>
    <property type="match status" value="1"/>
</dbReference>
<dbReference type="InterPro" id="IPR015174">
    <property type="entry name" value="MIF4G-like_typ-2"/>
</dbReference>
<dbReference type="GO" id="GO:0006406">
    <property type="term" value="P:mRNA export from nucleus"/>
    <property type="evidence" value="ECO:0007669"/>
    <property type="project" value="InterPro"/>
</dbReference>
<proteinExistence type="predicted"/>
<dbReference type="Gene3D" id="1.25.40.180">
    <property type="match status" value="3"/>
</dbReference>
<evidence type="ECO:0000313" key="5">
    <source>
        <dbReference type="Proteomes" id="UP000009168"/>
    </source>
</evidence>
<feature type="region of interest" description="Disordered" evidence="2">
    <location>
        <begin position="336"/>
        <end position="399"/>
    </location>
</feature>
<feature type="compositionally biased region" description="Acidic residues" evidence="2">
    <location>
        <begin position="346"/>
        <end position="370"/>
    </location>
</feature>
<evidence type="ECO:0000256" key="2">
    <source>
        <dbReference type="SAM" id="MobiDB-lite"/>
    </source>
</evidence>
<organism evidence="4 5">
    <name type="scientific">Tetrahymena thermophila (strain SB210)</name>
    <dbReference type="NCBI Taxonomy" id="312017"/>
    <lineage>
        <taxon>Eukaryota</taxon>
        <taxon>Sar</taxon>
        <taxon>Alveolata</taxon>
        <taxon>Ciliophora</taxon>
        <taxon>Intramacronucleata</taxon>
        <taxon>Oligohymenophorea</taxon>
        <taxon>Hymenostomatida</taxon>
        <taxon>Tetrahymenina</taxon>
        <taxon>Tetrahymenidae</taxon>
        <taxon>Tetrahymena</taxon>
    </lineage>
</organism>
<name>I7M7J6_TETTS</name>
<dbReference type="InParanoid" id="I7M7J6"/>
<sequence length="888" mass="104600">MSQQVTQSESKQETQQSKFSKIETTSEQFEDQIRKNKAKLSENDRIKILVVRVCEDSPKTFVLSIRKLADQIIEYAQKPEKVEYKDVLIRYFVDSVSLLSFKQAVYATVLSLVFLKSKSIFDELLKRITDQFQKSLDNGERIKSKNILIFLGELMNIGVVNGFNYRQLVVQILDQCKQLENQEEREYYLSIVVGSLGYVQEYLMKKMGHEYEQIIKEIQNLMKKRDTSYIQIFKNKYNKDKDYDRLQMLWLSILRDLEKSKKHSSSSNETVDVNQDQHPSLKRPYLQFSNDLKNIEQPEFSFIVEFKNRNSSKCVYQSPLFSSTILKYDEEIERLREEEEQQRADEEGEEEEEIEEELDEEEDYDDEEEDGGRGSKPKKSKKSNQSTIKKSSKKKSPRKLYGITTERLIFHENSLQTIQLFRQSKKNLFEQIKMLVRMCGEETQTQKQEAEFIFNSFVDLLFVESVRSKNGTLEDQIASRVLYFSSLANTLHSLKKDESADIIYDAFNEVYRHLNEYTADSVESLAEFISHVLSETHLSFPWERITLAVSKQEIASSVNPQVLLWRDIIYKLCLLCGREKVENALKGSNGQDETPANILLQFLTPIQVKEIIKTKYQQDPLAQRFMELLVQKKTHEEMGEEINEALKEGIDDEGEDENEKKNFVISVFLECLFFRSCETFTHLKILYDRYAPLLKKLLEEHGEVFQNALVNTLLLFWQNNSSNLEHYLKKFISNNFITPQIVASSIFEHLKELKASSASVRQVHQLWLFLRRITFNIFDTFHNYTEEVNSNIYQGQDEEEKAGEVETLSQKLEKAKQQLTELLEIIFSQFESIFSEVTADEIKDKQYDTYFLYFYRKYKKFVDWENTYQSQFSSFKNIPQNVIQSYRI</sequence>
<dbReference type="GO" id="GO:0005846">
    <property type="term" value="C:nuclear cap binding complex"/>
    <property type="evidence" value="ECO:0007669"/>
    <property type="project" value="InterPro"/>
</dbReference>
<keyword evidence="5" id="KW-1185">Reference proteome</keyword>
<dbReference type="EMBL" id="GG662719">
    <property type="protein sequence ID" value="EAR93854.1"/>
    <property type="molecule type" value="Genomic_DNA"/>
</dbReference>
<keyword evidence="1" id="KW-0175">Coiled coil</keyword>
<feature type="domain" description="MIF4G-like type 2" evidence="3">
    <location>
        <begin position="621"/>
        <end position="845"/>
    </location>
</feature>
<dbReference type="SUPFAM" id="SSF48371">
    <property type="entry name" value="ARM repeat"/>
    <property type="match status" value="2"/>
</dbReference>
<feature type="region of interest" description="Disordered" evidence="2">
    <location>
        <begin position="1"/>
        <end position="28"/>
    </location>
</feature>
<evidence type="ECO:0000256" key="1">
    <source>
        <dbReference type="SAM" id="Coils"/>
    </source>
</evidence>
<dbReference type="RefSeq" id="XP_001014099.1">
    <property type="nucleotide sequence ID" value="XM_001014099.3"/>
</dbReference>
<dbReference type="InterPro" id="IPR027159">
    <property type="entry name" value="CBP80"/>
</dbReference>
<dbReference type="GeneID" id="7828891"/>
<dbReference type="PANTHER" id="PTHR12412">
    <property type="entry name" value="CAP BINDING PROTEIN"/>
    <property type="match status" value="1"/>
</dbReference>
<feature type="compositionally biased region" description="Basic and acidic residues" evidence="2">
    <location>
        <begin position="336"/>
        <end position="345"/>
    </location>
</feature>